<evidence type="ECO:0000313" key="3">
    <source>
        <dbReference type="Proteomes" id="UP001490365"/>
    </source>
</evidence>
<keyword evidence="3" id="KW-1185">Reference proteome</keyword>
<evidence type="ECO:0000256" key="1">
    <source>
        <dbReference type="SAM" id="SignalP"/>
    </source>
</evidence>
<proteinExistence type="predicted"/>
<sequence>MNFTPKGLLGALAAVSIGTATLLGAGAGTAAAGGGAHRAHCDRAERPVWSGDPSRNMTSHGCTLPSSKRPWYRVAIDNLAQPHHTTDYANGPVDHTEKLHDETVRCMGYTKDRDTVNWFGCIPD</sequence>
<feature type="chain" id="PRO_5045807236" description="Secreted protein" evidence="1">
    <location>
        <begin position="26"/>
        <end position="124"/>
    </location>
</feature>
<keyword evidence="1" id="KW-0732">Signal</keyword>
<gene>
    <name evidence="2" type="ORF">ABT211_28090</name>
</gene>
<reference evidence="2 3" key="1">
    <citation type="submission" date="2024-06" db="EMBL/GenBank/DDBJ databases">
        <title>The Natural Products Discovery Center: Release of the First 8490 Sequenced Strains for Exploring Actinobacteria Biosynthetic Diversity.</title>
        <authorList>
            <person name="Kalkreuter E."/>
            <person name="Kautsar S.A."/>
            <person name="Yang D."/>
            <person name="Bader C.D."/>
            <person name="Teijaro C.N."/>
            <person name="Fluegel L."/>
            <person name="Davis C.M."/>
            <person name="Simpson J.R."/>
            <person name="Lauterbach L."/>
            <person name="Steele A.D."/>
            <person name="Gui C."/>
            <person name="Meng S."/>
            <person name="Li G."/>
            <person name="Viehrig K."/>
            <person name="Ye F."/>
            <person name="Su P."/>
            <person name="Kiefer A.F."/>
            <person name="Nichols A."/>
            <person name="Cepeda A.J."/>
            <person name="Yan W."/>
            <person name="Fan B."/>
            <person name="Jiang Y."/>
            <person name="Adhikari A."/>
            <person name="Zheng C.-J."/>
            <person name="Schuster L."/>
            <person name="Cowan T.M."/>
            <person name="Smanski M.J."/>
            <person name="Chevrette M.G."/>
            <person name="De Carvalho L.P.S."/>
            <person name="Shen B."/>
        </authorList>
    </citation>
    <scope>NUCLEOTIDE SEQUENCE [LARGE SCALE GENOMIC DNA]</scope>
    <source>
        <strain evidence="2 3">NPDC001694</strain>
    </source>
</reference>
<feature type="signal peptide" evidence="1">
    <location>
        <begin position="1"/>
        <end position="25"/>
    </location>
</feature>
<accession>A0ABV1TN03</accession>
<evidence type="ECO:0008006" key="4">
    <source>
        <dbReference type="Google" id="ProtNLM"/>
    </source>
</evidence>
<organism evidence="2 3">
    <name type="scientific">Streptomyces sp. 900105755</name>
    <dbReference type="NCBI Taxonomy" id="3154389"/>
    <lineage>
        <taxon>Bacteria</taxon>
        <taxon>Bacillati</taxon>
        <taxon>Actinomycetota</taxon>
        <taxon>Actinomycetes</taxon>
        <taxon>Kitasatosporales</taxon>
        <taxon>Streptomycetaceae</taxon>
        <taxon>Streptomyces</taxon>
    </lineage>
</organism>
<dbReference type="RefSeq" id="WP_351959526.1">
    <property type="nucleotide sequence ID" value="NZ_JBEOZM010000014.1"/>
</dbReference>
<dbReference type="EMBL" id="JBEOZM010000014">
    <property type="protein sequence ID" value="MER6271124.1"/>
    <property type="molecule type" value="Genomic_DNA"/>
</dbReference>
<evidence type="ECO:0000313" key="2">
    <source>
        <dbReference type="EMBL" id="MER6271124.1"/>
    </source>
</evidence>
<dbReference type="Proteomes" id="UP001490365">
    <property type="component" value="Unassembled WGS sequence"/>
</dbReference>
<name>A0ABV1TN03_9ACTN</name>
<protein>
    <recommendedName>
        <fullName evidence="4">Secreted protein</fullName>
    </recommendedName>
</protein>
<comment type="caution">
    <text evidence="2">The sequence shown here is derived from an EMBL/GenBank/DDBJ whole genome shotgun (WGS) entry which is preliminary data.</text>
</comment>